<keyword evidence="2" id="KW-0614">Plasmid</keyword>
<dbReference type="AlphaFoldDB" id="B8PS76"/>
<dbReference type="EMBL" id="EU130936">
    <property type="protein sequence ID" value="ABX24566.1"/>
    <property type="molecule type" value="Genomic_DNA"/>
</dbReference>
<feature type="compositionally biased region" description="Polar residues" evidence="1">
    <location>
        <begin position="24"/>
        <end position="35"/>
    </location>
</feature>
<gene>
    <name evidence="2" type="primary">orf88</name>
</gene>
<evidence type="ECO:0000256" key="1">
    <source>
        <dbReference type="SAM" id="MobiDB-lite"/>
    </source>
</evidence>
<protein>
    <submittedName>
        <fullName evidence="2">ORF88</fullName>
    </submittedName>
</protein>
<organism evidence="2">
    <name type="scientific">Bacillus thuringiensis serovar kurstaki str. YBT-1520</name>
    <dbReference type="NCBI Taxonomy" id="570416"/>
    <lineage>
        <taxon>Bacteria</taxon>
        <taxon>Bacillati</taxon>
        <taxon>Bacillota</taxon>
        <taxon>Bacilli</taxon>
        <taxon>Bacillales</taxon>
        <taxon>Bacillaceae</taxon>
        <taxon>Bacillus</taxon>
        <taxon>Bacillus cereus group</taxon>
    </lineage>
</organism>
<sequence length="88" mass="10017">MTGMAKELWALPKPTRETLPLDPFQSNSPTPQSLRDSLAGRHPQNMVLGRTRGSWSKLPINSLMLHHFAIASFRPLTVDRYHKYSSPF</sequence>
<evidence type="ECO:0000313" key="2">
    <source>
        <dbReference type="EMBL" id="ABX24566.1"/>
    </source>
</evidence>
<feature type="region of interest" description="Disordered" evidence="1">
    <location>
        <begin position="1"/>
        <end position="42"/>
    </location>
</feature>
<accession>B8PS76</accession>
<name>B8PS76_BACTK</name>
<geneLocation type="plasmid" evidence="2">
    <name>pBMB7635</name>
</geneLocation>
<proteinExistence type="predicted"/>
<reference evidence="2" key="1">
    <citation type="journal article" date="2008" name="J. Microbiol. Biotechnol.">
        <title>Genetic characterization of two putative toxin-antitoxin systems on cryptic plasmids from Bacillus thuringiensis strain YBT-1520.</title>
        <authorList>
            <person name="Liu X."/>
            <person name="Zhu S."/>
            <person name="Ye W."/>
            <person name="Ruan L."/>
            <person name="Yu Z."/>
            <person name="Zhao C."/>
            <person name="Sun M."/>
        </authorList>
    </citation>
    <scope>NUCLEOTIDE SEQUENCE</scope>
    <source>
        <strain evidence="2">YBT-1520</strain>
        <plasmid evidence="2">pBMB7635</plasmid>
    </source>
</reference>